<evidence type="ECO:0000313" key="12">
    <source>
        <dbReference type="Proteomes" id="UP000326979"/>
    </source>
</evidence>
<evidence type="ECO:0000259" key="9">
    <source>
        <dbReference type="PROSITE" id="PS50109"/>
    </source>
</evidence>
<dbReference type="InterPro" id="IPR013656">
    <property type="entry name" value="PAS_4"/>
</dbReference>
<evidence type="ECO:0000313" key="11">
    <source>
        <dbReference type="EMBL" id="MPY40324.1"/>
    </source>
</evidence>
<keyword evidence="5" id="KW-0808">Transferase</keyword>
<dbReference type="SMART" id="SM00387">
    <property type="entry name" value="HATPase_c"/>
    <property type="match status" value="1"/>
</dbReference>
<dbReference type="Pfam" id="PF00512">
    <property type="entry name" value="HisKA"/>
    <property type="match status" value="1"/>
</dbReference>
<dbReference type="Pfam" id="PF02518">
    <property type="entry name" value="HATPase_c"/>
    <property type="match status" value="1"/>
</dbReference>
<dbReference type="AlphaFoldDB" id="A0A5N8W206"/>
<protein>
    <recommendedName>
        <fullName evidence="3">histidine kinase</fullName>
        <ecNumber evidence="3">2.7.13.3</ecNumber>
    </recommendedName>
</protein>
<dbReference type="OrthoDB" id="9813151at2"/>
<dbReference type="Proteomes" id="UP000326979">
    <property type="component" value="Unassembled WGS sequence"/>
</dbReference>
<sequence length="382" mass="41031">MSVGTSRAPGAPGVGAGAAPGHGDLAELGIGPEDLPDGLVVADEHGTVICFNAAAARITAVPAADALGRRLEVALPLEDLEGRRWWQLTDPYGGLAIRVGQPERNLLLPGGREVLVSARYVRTEPTGPVRRVIVCLRDTEARRRTERSHAELIATVAHELRSPLTSVKGFTATLLAKWERFTDDQKKLMLETVDADANRVTRLIAELLDISRIDSGRLEVRRQPVDIGAAVGRHIHAYVAAGQPADRFLLRIQQPLPGLWADPDKIDQVLSNLLENAVRHGEGTVTIDVQPSASPREREEDGEHAATSVTVSDEGPGIPEESMNRVFTRFWRGSKRGGTGLGLYIVKGIVEAHGGTITVGRAPGGGAEFRFTLPVGTPAYLQ</sequence>
<evidence type="ECO:0000256" key="5">
    <source>
        <dbReference type="ARBA" id="ARBA00022679"/>
    </source>
</evidence>
<dbReference type="GO" id="GO:0005886">
    <property type="term" value="C:plasma membrane"/>
    <property type="evidence" value="ECO:0007669"/>
    <property type="project" value="UniProtKB-SubCell"/>
</dbReference>
<dbReference type="PROSITE" id="PS50112">
    <property type="entry name" value="PAS"/>
    <property type="match status" value="1"/>
</dbReference>
<keyword evidence="4" id="KW-0597">Phosphoprotein</keyword>
<evidence type="ECO:0000256" key="8">
    <source>
        <dbReference type="SAM" id="MobiDB-lite"/>
    </source>
</evidence>
<evidence type="ECO:0000256" key="7">
    <source>
        <dbReference type="ARBA" id="ARBA00023012"/>
    </source>
</evidence>
<dbReference type="Gene3D" id="1.10.287.130">
    <property type="match status" value="1"/>
</dbReference>
<dbReference type="SUPFAM" id="SSF55874">
    <property type="entry name" value="ATPase domain of HSP90 chaperone/DNA topoisomerase II/histidine kinase"/>
    <property type="match status" value="1"/>
</dbReference>
<dbReference type="PANTHER" id="PTHR43711:SF1">
    <property type="entry name" value="HISTIDINE KINASE 1"/>
    <property type="match status" value="1"/>
</dbReference>
<dbReference type="InterPro" id="IPR004358">
    <property type="entry name" value="Sig_transdc_His_kin-like_C"/>
</dbReference>
<dbReference type="CDD" id="cd00130">
    <property type="entry name" value="PAS"/>
    <property type="match status" value="1"/>
</dbReference>
<dbReference type="Gene3D" id="3.30.450.20">
    <property type="entry name" value="PAS domain"/>
    <property type="match status" value="1"/>
</dbReference>
<reference evidence="11 12" key="1">
    <citation type="submission" date="2019-07" db="EMBL/GenBank/DDBJ databases">
        <title>New species of Amycolatopsis and Streptomyces.</title>
        <authorList>
            <person name="Duangmal K."/>
            <person name="Teo W.F.A."/>
            <person name="Lipun K."/>
        </authorList>
    </citation>
    <scope>NUCLEOTIDE SEQUENCE [LARGE SCALE GENOMIC DNA]</scope>
    <source>
        <strain evidence="11 12">TISTR 2346</strain>
    </source>
</reference>
<dbReference type="EMBL" id="VJZE01000050">
    <property type="protein sequence ID" value="MPY40324.1"/>
    <property type="molecule type" value="Genomic_DNA"/>
</dbReference>
<evidence type="ECO:0000256" key="6">
    <source>
        <dbReference type="ARBA" id="ARBA00022777"/>
    </source>
</evidence>
<dbReference type="SMART" id="SM00388">
    <property type="entry name" value="HisKA"/>
    <property type="match status" value="1"/>
</dbReference>
<dbReference type="InterPro" id="IPR036890">
    <property type="entry name" value="HATPase_C_sf"/>
</dbReference>
<comment type="catalytic activity">
    <reaction evidence="1">
        <text>ATP + protein L-histidine = ADP + protein N-phospho-L-histidine.</text>
        <dbReference type="EC" id="2.7.13.3"/>
    </reaction>
</comment>
<feature type="domain" description="Histidine kinase" evidence="9">
    <location>
        <begin position="155"/>
        <end position="377"/>
    </location>
</feature>
<dbReference type="InterPro" id="IPR050736">
    <property type="entry name" value="Sensor_HK_Regulatory"/>
</dbReference>
<dbReference type="InterPro" id="IPR003594">
    <property type="entry name" value="HATPase_dom"/>
</dbReference>
<dbReference type="InterPro" id="IPR005467">
    <property type="entry name" value="His_kinase_dom"/>
</dbReference>
<dbReference type="RefSeq" id="WP_152782683.1">
    <property type="nucleotide sequence ID" value="NZ_BAABEQ010000011.1"/>
</dbReference>
<dbReference type="PROSITE" id="PS50109">
    <property type="entry name" value="HIS_KIN"/>
    <property type="match status" value="1"/>
</dbReference>
<evidence type="ECO:0000256" key="4">
    <source>
        <dbReference type="ARBA" id="ARBA00022553"/>
    </source>
</evidence>
<dbReference type="InterPro" id="IPR036097">
    <property type="entry name" value="HisK_dim/P_sf"/>
</dbReference>
<name>A0A5N8W206_9ACTN</name>
<evidence type="ECO:0000256" key="1">
    <source>
        <dbReference type="ARBA" id="ARBA00000085"/>
    </source>
</evidence>
<evidence type="ECO:0000256" key="2">
    <source>
        <dbReference type="ARBA" id="ARBA00004236"/>
    </source>
</evidence>
<dbReference type="InterPro" id="IPR000014">
    <property type="entry name" value="PAS"/>
</dbReference>
<accession>A0A5N8W206</accession>
<dbReference type="SUPFAM" id="SSF55785">
    <property type="entry name" value="PYP-like sensor domain (PAS domain)"/>
    <property type="match status" value="1"/>
</dbReference>
<dbReference type="PRINTS" id="PR00344">
    <property type="entry name" value="BCTRLSENSOR"/>
</dbReference>
<evidence type="ECO:0000259" key="10">
    <source>
        <dbReference type="PROSITE" id="PS50112"/>
    </source>
</evidence>
<evidence type="ECO:0000256" key="3">
    <source>
        <dbReference type="ARBA" id="ARBA00012438"/>
    </source>
</evidence>
<dbReference type="Pfam" id="PF08448">
    <property type="entry name" value="PAS_4"/>
    <property type="match status" value="1"/>
</dbReference>
<feature type="region of interest" description="Disordered" evidence="8">
    <location>
        <begin position="289"/>
        <end position="320"/>
    </location>
</feature>
<keyword evidence="7" id="KW-0902">Two-component regulatory system</keyword>
<dbReference type="Gene3D" id="3.30.565.10">
    <property type="entry name" value="Histidine kinase-like ATPase, C-terminal domain"/>
    <property type="match status" value="1"/>
</dbReference>
<keyword evidence="12" id="KW-1185">Reference proteome</keyword>
<keyword evidence="6 11" id="KW-0418">Kinase</keyword>
<proteinExistence type="predicted"/>
<dbReference type="SUPFAM" id="SSF47384">
    <property type="entry name" value="Homodimeric domain of signal transducing histidine kinase"/>
    <property type="match status" value="1"/>
</dbReference>
<comment type="subcellular location">
    <subcellularLocation>
        <location evidence="2">Cell membrane</location>
    </subcellularLocation>
</comment>
<dbReference type="GO" id="GO:0000155">
    <property type="term" value="F:phosphorelay sensor kinase activity"/>
    <property type="evidence" value="ECO:0007669"/>
    <property type="project" value="InterPro"/>
</dbReference>
<dbReference type="InterPro" id="IPR035965">
    <property type="entry name" value="PAS-like_dom_sf"/>
</dbReference>
<dbReference type="CDD" id="cd00075">
    <property type="entry name" value="HATPase"/>
    <property type="match status" value="1"/>
</dbReference>
<dbReference type="CDD" id="cd00082">
    <property type="entry name" value="HisKA"/>
    <property type="match status" value="1"/>
</dbReference>
<gene>
    <name evidence="11" type="ORF">FNH04_10490</name>
</gene>
<dbReference type="PANTHER" id="PTHR43711">
    <property type="entry name" value="TWO-COMPONENT HISTIDINE KINASE"/>
    <property type="match status" value="1"/>
</dbReference>
<feature type="domain" description="PAS" evidence="10">
    <location>
        <begin position="33"/>
        <end position="76"/>
    </location>
</feature>
<organism evidence="11 12">
    <name type="scientific">Streptomyces phyllanthi</name>
    <dbReference type="NCBI Taxonomy" id="1803180"/>
    <lineage>
        <taxon>Bacteria</taxon>
        <taxon>Bacillati</taxon>
        <taxon>Actinomycetota</taxon>
        <taxon>Actinomycetes</taxon>
        <taxon>Kitasatosporales</taxon>
        <taxon>Streptomycetaceae</taxon>
        <taxon>Streptomyces</taxon>
    </lineage>
</organism>
<dbReference type="EC" id="2.7.13.3" evidence="3"/>
<comment type="caution">
    <text evidence="11">The sequence shown here is derived from an EMBL/GenBank/DDBJ whole genome shotgun (WGS) entry which is preliminary data.</text>
</comment>
<feature type="compositionally biased region" description="Basic and acidic residues" evidence="8">
    <location>
        <begin position="295"/>
        <end position="304"/>
    </location>
</feature>
<dbReference type="InterPro" id="IPR003661">
    <property type="entry name" value="HisK_dim/P_dom"/>
</dbReference>